<evidence type="ECO:0000256" key="2">
    <source>
        <dbReference type="ARBA" id="ARBA00022723"/>
    </source>
</evidence>
<organism evidence="10 11">
    <name type="scientific">Tritrichomonas musculus</name>
    <dbReference type="NCBI Taxonomy" id="1915356"/>
    <lineage>
        <taxon>Eukaryota</taxon>
        <taxon>Metamonada</taxon>
        <taxon>Parabasalia</taxon>
        <taxon>Tritrichomonadida</taxon>
        <taxon>Tritrichomonadidae</taxon>
        <taxon>Tritrichomonas</taxon>
    </lineage>
</organism>
<keyword evidence="3 8" id="KW-0378">Hydrolase</keyword>
<sequence>MTEQSIKEIIDQVLSISNKYVTESAHLTKEQINFVLENVNSLLANESALLELHPPITIVGDIHGQFHDLLRIFDECGYPPKTSYLFLGDYVDRGFRSVETMILLFCYKILYPQNIFLLRGNHEFEGVNSNYGFISEIFREYQSTGIWQQFNAVFGFLSFAALIDEKILCMHGGISPHLTNLQQIKDIQKPVGEDAFFDKNQYIEGIIPDLVWAESDPKIELWRVGDNGMSVCFGLKPLEEFIKKNDLKMICRGHQVAMEGTEFPFLPNKTFLTIFSAPKYRMLYNNKAAVVHIDENLDYTVTTLEPLTPNLDPITAKKYKKQLLKLDQQS</sequence>
<accession>A0ABR2HFQ4</accession>
<dbReference type="PANTHER" id="PTHR11668">
    <property type="entry name" value="SERINE/THREONINE PROTEIN PHOSPHATASE"/>
    <property type="match status" value="1"/>
</dbReference>
<proteinExistence type="inferred from homology"/>
<reference evidence="10 11" key="1">
    <citation type="submission" date="2024-04" db="EMBL/GenBank/DDBJ databases">
        <title>Tritrichomonas musculus Genome.</title>
        <authorList>
            <person name="Alves-Ferreira E."/>
            <person name="Grigg M."/>
            <person name="Lorenzi H."/>
            <person name="Galac M."/>
        </authorList>
    </citation>
    <scope>NUCLEOTIDE SEQUENCE [LARGE SCALE GENOMIC DNA]</scope>
    <source>
        <strain evidence="10 11">EAF2021</strain>
    </source>
</reference>
<gene>
    <name evidence="10" type="ORF">M9Y10_020857</name>
</gene>
<dbReference type="PROSITE" id="PS00125">
    <property type="entry name" value="SER_THR_PHOSPHATASE"/>
    <property type="match status" value="1"/>
</dbReference>
<dbReference type="InterPro" id="IPR029052">
    <property type="entry name" value="Metallo-depent_PP-like"/>
</dbReference>
<name>A0ABR2HFQ4_9EUKA</name>
<dbReference type="EC" id="3.1.3.16" evidence="8"/>
<evidence type="ECO:0000313" key="10">
    <source>
        <dbReference type="EMBL" id="KAK8845923.1"/>
    </source>
</evidence>
<dbReference type="InterPro" id="IPR006186">
    <property type="entry name" value="Ser/Thr-sp_prot-phosphatase"/>
</dbReference>
<evidence type="ECO:0000256" key="1">
    <source>
        <dbReference type="ARBA" id="ARBA00001936"/>
    </source>
</evidence>
<keyword evidence="2" id="KW-0479">Metal-binding</keyword>
<comment type="similarity">
    <text evidence="8">Belongs to the PPP phosphatase family.</text>
</comment>
<evidence type="ECO:0000313" key="11">
    <source>
        <dbReference type="Proteomes" id="UP001470230"/>
    </source>
</evidence>
<dbReference type="EMBL" id="JAPFFF010000030">
    <property type="protein sequence ID" value="KAK8845923.1"/>
    <property type="molecule type" value="Genomic_DNA"/>
</dbReference>
<dbReference type="SMART" id="SM00156">
    <property type="entry name" value="PP2Ac"/>
    <property type="match status" value="1"/>
</dbReference>
<comment type="catalytic activity">
    <reaction evidence="6">
        <text>O-phospho-L-seryl-[protein] + H2O = L-seryl-[protein] + phosphate</text>
        <dbReference type="Rhea" id="RHEA:20629"/>
        <dbReference type="Rhea" id="RHEA-COMP:9863"/>
        <dbReference type="Rhea" id="RHEA-COMP:11604"/>
        <dbReference type="ChEBI" id="CHEBI:15377"/>
        <dbReference type="ChEBI" id="CHEBI:29999"/>
        <dbReference type="ChEBI" id="CHEBI:43474"/>
        <dbReference type="ChEBI" id="CHEBI:83421"/>
        <dbReference type="EC" id="3.1.3.16"/>
    </reaction>
</comment>
<dbReference type="Pfam" id="PF00149">
    <property type="entry name" value="Metallophos"/>
    <property type="match status" value="1"/>
</dbReference>
<keyword evidence="5" id="KW-0464">Manganese</keyword>
<protein>
    <recommendedName>
        <fullName evidence="8">Serine/threonine-protein phosphatase</fullName>
        <ecNumber evidence="8">3.1.3.16</ecNumber>
    </recommendedName>
</protein>
<evidence type="ECO:0000256" key="6">
    <source>
        <dbReference type="ARBA" id="ARBA00047761"/>
    </source>
</evidence>
<dbReference type="PANTHER" id="PTHR11668:SF300">
    <property type="entry name" value="SERINE_THREONINE-PROTEIN PHOSPHATASE"/>
    <property type="match status" value="1"/>
</dbReference>
<evidence type="ECO:0000256" key="3">
    <source>
        <dbReference type="ARBA" id="ARBA00022801"/>
    </source>
</evidence>
<comment type="catalytic activity">
    <reaction evidence="7 8">
        <text>O-phospho-L-threonyl-[protein] + H2O = L-threonyl-[protein] + phosphate</text>
        <dbReference type="Rhea" id="RHEA:47004"/>
        <dbReference type="Rhea" id="RHEA-COMP:11060"/>
        <dbReference type="Rhea" id="RHEA-COMP:11605"/>
        <dbReference type="ChEBI" id="CHEBI:15377"/>
        <dbReference type="ChEBI" id="CHEBI:30013"/>
        <dbReference type="ChEBI" id="CHEBI:43474"/>
        <dbReference type="ChEBI" id="CHEBI:61977"/>
        <dbReference type="EC" id="3.1.3.16"/>
    </reaction>
</comment>
<evidence type="ECO:0000256" key="8">
    <source>
        <dbReference type="RuleBase" id="RU004273"/>
    </source>
</evidence>
<comment type="cofactor">
    <cofactor evidence="1">
        <name>Mn(2+)</name>
        <dbReference type="ChEBI" id="CHEBI:29035"/>
    </cofactor>
</comment>
<evidence type="ECO:0000256" key="7">
    <source>
        <dbReference type="ARBA" id="ARBA00048336"/>
    </source>
</evidence>
<dbReference type="Proteomes" id="UP001470230">
    <property type="component" value="Unassembled WGS sequence"/>
</dbReference>
<dbReference type="PRINTS" id="PR00114">
    <property type="entry name" value="STPHPHTASE"/>
</dbReference>
<dbReference type="Gene3D" id="3.60.21.10">
    <property type="match status" value="1"/>
</dbReference>
<evidence type="ECO:0000259" key="9">
    <source>
        <dbReference type="PROSITE" id="PS00125"/>
    </source>
</evidence>
<dbReference type="InterPro" id="IPR004843">
    <property type="entry name" value="Calcineurin-like_PHP"/>
</dbReference>
<feature type="domain" description="Serine/threonine specific protein phosphatases" evidence="9">
    <location>
        <begin position="118"/>
        <end position="123"/>
    </location>
</feature>
<keyword evidence="11" id="KW-1185">Reference proteome</keyword>
<comment type="caution">
    <text evidence="10">The sequence shown here is derived from an EMBL/GenBank/DDBJ whole genome shotgun (WGS) entry which is preliminary data.</text>
</comment>
<keyword evidence="4" id="KW-0904">Protein phosphatase</keyword>
<dbReference type="SUPFAM" id="SSF56300">
    <property type="entry name" value="Metallo-dependent phosphatases"/>
    <property type="match status" value="1"/>
</dbReference>
<evidence type="ECO:0000256" key="4">
    <source>
        <dbReference type="ARBA" id="ARBA00022912"/>
    </source>
</evidence>
<dbReference type="InterPro" id="IPR050341">
    <property type="entry name" value="PP1_catalytic_subunit"/>
</dbReference>
<evidence type="ECO:0000256" key="5">
    <source>
        <dbReference type="ARBA" id="ARBA00023211"/>
    </source>
</evidence>